<feature type="domain" description="PKD/Chitinase" evidence="2">
    <location>
        <begin position="38"/>
        <end position="129"/>
    </location>
</feature>
<dbReference type="InterPro" id="IPR022409">
    <property type="entry name" value="PKD/Chitinase_dom"/>
</dbReference>
<protein>
    <recommendedName>
        <fullName evidence="2">PKD/Chitinase domain-containing protein</fullName>
    </recommendedName>
</protein>
<dbReference type="SUPFAM" id="SSF49299">
    <property type="entry name" value="PKD domain"/>
    <property type="match status" value="2"/>
</dbReference>
<organism evidence="3 4">
    <name type="scientific">Kerstersia gyiorum</name>
    <dbReference type="NCBI Taxonomy" id="206506"/>
    <lineage>
        <taxon>Bacteria</taxon>
        <taxon>Pseudomonadati</taxon>
        <taxon>Pseudomonadota</taxon>
        <taxon>Betaproteobacteria</taxon>
        <taxon>Burkholderiales</taxon>
        <taxon>Alcaligenaceae</taxon>
        <taxon>Kerstersia</taxon>
    </lineage>
</organism>
<evidence type="ECO:0000313" key="3">
    <source>
        <dbReference type="EMBL" id="KKO71947.1"/>
    </source>
</evidence>
<accession>A0A171KST0</accession>
<dbReference type="PROSITE" id="PS51257">
    <property type="entry name" value="PROKAR_LIPOPROTEIN"/>
    <property type="match status" value="1"/>
</dbReference>
<keyword evidence="1" id="KW-0732">Signal</keyword>
<dbReference type="SMART" id="SM00089">
    <property type="entry name" value="PKD"/>
    <property type="match status" value="3"/>
</dbReference>
<name>A0A171KST0_9BURK</name>
<evidence type="ECO:0000313" key="4">
    <source>
        <dbReference type="Proteomes" id="UP000078084"/>
    </source>
</evidence>
<dbReference type="InterPro" id="IPR000601">
    <property type="entry name" value="PKD_dom"/>
</dbReference>
<dbReference type="PANTHER" id="PTHR46182">
    <property type="entry name" value="FI19480P1"/>
    <property type="match status" value="1"/>
</dbReference>
<feature type="domain" description="PKD/Chitinase" evidence="2">
    <location>
        <begin position="450"/>
        <end position="542"/>
    </location>
</feature>
<feature type="signal peptide" evidence="1">
    <location>
        <begin position="1"/>
        <end position="20"/>
    </location>
</feature>
<evidence type="ECO:0000259" key="2">
    <source>
        <dbReference type="SMART" id="SM00089"/>
    </source>
</evidence>
<comment type="caution">
    <text evidence="3">The sequence shown here is derived from an EMBL/GenBank/DDBJ whole genome shotgun (WGS) entry which is preliminary data.</text>
</comment>
<keyword evidence="4" id="KW-1185">Reference proteome</keyword>
<dbReference type="InterPro" id="IPR029865">
    <property type="entry name" value="KIAA0319-like"/>
</dbReference>
<reference evidence="3 4" key="1">
    <citation type="submission" date="2015-04" db="EMBL/GenBank/DDBJ databases">
        <title>Genome sequence of Kerstersia gyiorum CG1.</title>
        <authorList>
            <person name="Greninger A.L."/>
            <person name="Kozyreva V."/>
            <person name="Chaturvedi V."/>
        </authorList>
    </citation>
    <scope>NUCLEOTIDE SEQUENCE [LARGE SCALE GENOMIC DNA]</scope>
    <source>
        <strain evidence="3 4">CG1</strain>
    </source>
</reference>
<dbReference type="STRING" id="206506.AAV32_08215"/>
<dbReference type="GO" id="GO:0016020">
    <property type="term" value="C:membrane"/>
    <property type="evidence" value="ECO:0007669"/>
    <property type="project" value="TreeGrafter"/>
</dbReference>
<feature type="domain" description="PKD/Chitinase" evidence="2">
    <location>
        <begin position="248"/>
        <end position="337"/>
    </location>
</feature>
<dbReference type="Proteomes" id="UP000078084">
    <property type="component" value="Unassembled WGS sequence"/>
</dbReference>
<dbReference type="GO" id="GO:0031410">
    <property type="term" value="C:cytoplasmic vesicle"/>
    <property type="evidence" value="ECO:0007669"/>
    <property type="project" value="TreeGrafter"/>
</dbReference>
<dbReference type="CDD" id="cd00146">
    <property type="entry name" value="PKD"/>
    <property type="match status" value="1"/>
</dbReference>
<sequence length="812" mass="87136">MKLNKYVMLLGLPLMLAACGGGGGDGDSGERPVTKSPVANAGVDQIVPMGTVVQLDGGASEAGTNGNDLRYIWSLPEKPMGSSAVYADAGIVNPSFLADLPGRYTATLTVNDGVVDSASDSVTITATTTVPVAIAEPVQDVALSAEVVLDGSQSVAPSDGDAGALVYRWTLLSKPSGSQAELTDATTAKARFHADVEGEYLALLIVNYGDQVSQPREVLVRAAKGNTAPVANIEVVSIGGKPVEPLTGKNKKYQVERGQEVVFSGSGSTDADGDELSYRWGATSWTQGSEIANKLKGKQAEFRMTPDVAAGDWSVSLQVFDGQLYSQVSALLNVVKPEGAENTPPVARLDPVTTTETYEMELGQLTNISAFSSYDIDGDQLWGKHKLQLLDYPAGFTPPDWSAPIWSTTQFTPTELGDYRVRLISNDGLADSLPVEAVYTAKRGANHKPKASVVVTAATALINQDIKFGCGGSDPDGDELTCEWAVADTPDGSAATLQVLNGGKTASMKADKPGRYVVDLVVVDSKGARSQAASGSIHVKSVNNPPVYAGLYHYAYGEFSILWTSIANKQVGSHLGTAAQPYLVGQRIDLMPISMSDPDGDKLYPLWTLIEQPKGSEQVEAVDTENLSFTPQYPGRYVYQFITSDGIVKTQPQQVAVEVVKEEEYPGLLLRTHGAYDDPANLYPTRGGVQPQLGWPHDWMNTVAVKQDPAGGASLSKAWNAGVLFSMTAHDKDYTVSDMRVQADGDRPELPSFVGLTNGQKIKRGETVYFLVYDPRQASNGTLDPGTEIEWFFRIAEKPEQTFRYRQRYQLY</sequence>
<dbReference type="Gene3D" id="2.60.40.10">
    <property type="entry name" value="Immunoglobulins"/>
    <property type="match status" value="5"/>
</dbReference>
<dbReference type="AlphaFoldDB" id="A0A171KST0"/>
<dbReference type="InterPro" id="IPR013783">
    <property type="entry name" value="Ig-like_fold"/>
</dbReference>
<feature type="chain" id="PRO_5007908716" description="PKD/Chitinase domain-containing protein" evidence="1">
    <location>
        <begin position="21"/>
        <end position="812"/>
    </location>
</feature>
<dbReference type="PANTHER" id="PTHR46182:SF2">
    <property type="entry name" value="FI19480P1"/>
    <property type="match status" value="1"/>
</dbReference>
<proteinExistence type="predicted"/>
<dbReference type="Pfam" id="PF18911">
    <property type="entry name" value="PKD_4"/>
    <property type="match status" value="1"/>
</dbReference>
<dbReference type="EMBL" id="LBNE01000004">
    <property type="protein sequence ID" value="KKO71947.1"/>
    <property type="molecule type" value="Genomic_DNA"/>
</dbReference>
<gene>
    <name evidence="3" type="ORF">AAV32_08215</name>
</gene>
<dbReference type="InterPro" id="IPR035986">
    <property type="entry name" value="PKD_dom_sf"/>
</dbReference>
<dbReference type="RefSeq" id="WP_068370256.1">
    <property type="nucleotide sequence ID" value="NZ_LBNE01000004.1"/>
</dbReference>
<evidence type="ECO:0000256" key="1">
    <source>
        <dbReference type="SAM" id="SignalP"/>
    </source>
</evidence>